<dbReference type="SUPFAM" id="SSF54373">
    <property type="entry name" value="FAD-linked reductases, C-terminal domain"/>
    <property type="match status" value="1"/>
</dbReference>
<evidence type="ECO:0000313" key="5">
    <source>
        <dbReference type="Proteomes" id="UP001148313"/>
    </source>
</evidence>
<reference evidence="4" key="1">
    <citation type="submission" date="2022-11" db="EMBL/GenBank/DDBJ databases">
        <title>Hoeflea poritis sp. nov., isolated from scleractinian coral Porites lutea.</title>
        <authorList>
            <person name="Zhang G."/>
            <person name="Wei Q."/>
            <person name="Cai L."/>
        </authorList>
    </citation>
    <scope>NUCLEOTIDE SEQUENCE</scope>
    <source>
        <strain evidence="4">E7-10</strain>
    </source>
</reference>
<dbReference type="PRINTS" id="PR00420">
    <property type="entry name" value="RNGMNOXGNASE"/>
</dbReference>
<feature type="domain" description="FAD-binding" evidence="3">
    <location>
        <begin position="2"/>
        <end position="354"/>
    </location>
</feature>
<dbReference type="Gene3D" id="3.50.50.60">
    <property type="entry name" value="FAD/NAD(P)-binding domain"/>
    <property type="match status" value="1"/>
</dbReference>
<keyword evidence="2" id="KW-0503">Monooxygenase</keyword>
<dbReference type="RefSeq" id="WP_271087713.1">
    <property type="nucleotide sequence ID" value="NZ_JAPJZH010000001.1"/>
</dbReference>
<dbReference type="InterPro" id="IPR036188">
    <property type="entry name" value="FAD/NAD-bd_sf"/>
</dbReference>
<dbReference type="Gene3D" id="3.30.9.30">
    <property type="match status" value="1"/>
</dbReference>
<evidence type="ECO:0000256" key="1">
    <source>
        <dbReference type="ARBA" id="ARBA00023002"/>
    </source>
</evidence>
<comment type="caution">
    <text evidence="4">The sequence shown here is derived from an EMBL/GenBank/DDBJ whole genome shotgun (WGS) entry which is preliminary data.</text>
</comment>
<dbReference type="Proteomes" id="UP001148313">
    <property type="component" value="Unassembled WGS sequence"/>
</dbReference>
<dbReference type="EMBL" id="JAPJZH010000001">
    <property type="protein sequence ID" value="MDA4844190.1"/>
    <property type="molecule type" value="Genomic_DNA"/>
</dbReference>
<dbReference type="PANTHER" id="PTHR13789:SF268">
    <property type="entry name" value="5-METHYLPHENAZINE-1-CARBOXYLATE 1-MONOOXYGENASE"/>
    <property type="match status" value="1"/>
</dbReference>
<dbReference type="SUPFAM" id="SSF51905">
    <property type="entry name" value="FAD/NAD(P)-binding domain"/>
    <property type="match status" value="1"/>
</dbReference>
<protein>
    <submittedName>
        <fullName evidence="4">Flavin-dependent oxidoreductase</fullName>
    </submittedName>
</protein>
<dbReference type="Pfam" id="PF01494">
    <property type="entry name" value="FAD_binding_3"/>
    <property type="match status" value="1"/>
</dbReference>
<proteinExistence type="predicted"/>
<dbReference type="InterPro" id="IPR002938">
    <property type="entry name" value="FAD-bd"/>
</dbReference>
<dbReference type="NCBIfam" id="NF005720">
    <property type="entry name" value="PRK07538.1"/>
    <property type="match status" value="1"/>
</dbReference>
<keyword evidence="5" id="KW-1185">Reference proteome</keyword>
<accession>A0ABT4VHL0</accession>
<evidence type="ECO:0000256" key="2">
    <source>
        <dbReference type="ARBA" id="ARBA00023033"/>
    </source>
</evidence>
<sequence>MTVLIAGAGIAGLSLALTCQQIGVAFKVFEAVPALRPLGVGINLQPNAVRELFDLGLEAELADIAVATQEYGFFTKHGLRIWTEPRGKWAGYNWPQYSVHRGALQMLLYETLIRRAGPGCIEAGWRAAAYENTSEGPLLHLVNSADGSKRTEKGTLIVGADGIHSALRAQMEPDEGEPIWGGAVLWRATSQAMPFRTGASMALIGHATQRLVAYPISEPDPETGLVTMNWIAELTYDPEAGWNKEDWNREADINDFYPAFEDWAFDWIDIPALIKSAEKVFEYPMVDRDPIERWSDGAVTLIGDAAHATYPVGSNGASQAIVDARKIGRAMLDHGVTPKALEAYEAEILPATRNIILANRGSGPDAVLQMIEDRCGGRFDRIEDVASHEELAAHAEKYKKIAGFSIEALNALPQTIPDGARV</sequence>
<evidence type="ECO:0000259" key="3">
    <source>
        <dbReference type="Pfam" id="PF01494"/>
    </source>
</evidence>
<organism evidence="4 5">
    <name type="scientific">Hoeflea poritis</name>
    <dbReference type="NCBI Taxonomy" id="2993659"/>
    <lineage>
        <taxon>Bacteria</taxon>
        <taxon>Pseudomonadati</taxon>
        <taxon>Pseudomonadota</taxon>
        <taxon>Alphaproteobacteria</taxon>
        <taxon>Hyphomicrobiales</taxon>
        <taxon>Rhizobiaceae</taxon>
        <taxon>Hoeflea</taxon>
    </lineage>
</organism>
<dbReference type="PANTHER" id="PTHR13789">
    <property type="entry name" value="MONOOXYGENASE"/>
    <property type="match status" value="1"/>
</dbReference>
<dbReference type="InterPro" id="IPR050493">
    <property type="entry name" value="FAD-dep_Monooxygenase_BioMet"/>
</dbReference>
<gene>
    <name evidence="4" type="ORF">OOZ53_02465</name>
</gene>
<evidence type="ECO:0000313" key="4">
    <source>
        <dbReference type="EMBL" id="MDA4844190.1"/>
    </source>
</evidence>
<keyword evidence="1" id="KW-0560">Oxidoreductase</keyword>
<name>A0ABT4VHL0_9HYPH</name>